<gene>
    <name evidence="1" type="ORF">FAZ21_04425</name>
</gene>
<dbReference type="EMBL" id="SUMF01000002">
    <property type="protein sequence ID" value="TJZ77574.1"/>
    <property type="molecule type" value="Genomic_DNA"/>
</dbReference>
<dbReference type="RefSeq" id="WP_136772048.1">
    <property type="nucleotide sequence ID" value="NZ_CP156074.1"/>
</dbReference>
<dbReference type="AlphaFoldDB" id="A0A4U0QN79"/>
<sequence length="281" mass="30811">MSKAVVIAIVGGIGLCFVIGTWGGKITADTQQSSAMREMATQDELTIEMIRANVDGTNEQLPIPIGDDVRMDRLVAGPGKRIDHLYTLVKDRNYYLPAAEMKAKIGETHRISYCSNTQSKELLLRGVAFTFSYFDNQKNPVFSYTLNSIDSCAGIEGPEIDLVELTEGARELDAAAKAVLREKLARINQDMPYEIGDGITARSTMDAGSRVVLILGLADAGIERASKQIEAYQTRINHFICTDLRLKFDNPKDMDFRSILGDKAGKLVIIVATDPDKDCAA</sequence>
<protein>
    <submittedName>
        <fullName evidence="1">Uncharacterized protein</fullName>
    </submittedName>
</protein>
<proteinExistence type="predicted"/>
<evidence type="ECO:0000313" key="1">
    <source>
        <dbReference type="EMBL" id="TJZ77574.1"/>
    </source>
</evidence>
<comment type="caution">
    <text evidence="1">The sequence shown here is derived from an EMBL/GenBank/DDBJ whole genome shotgun (WGS) entry which is preliminary data.</text>
</comment>
<accession>A0A4U0QN79</accession>
<reference evidence="1 2" key="1">
    <citation type="submission" date="2019-04" db="EMBL/GenBank/DDBJ databases">
        <title>Chitiniphilus eburnea sp. nov., a novel chitinolytic bacterium isolated from aquaculture sludge.</title>
        <authorList>
            <person name="Sheng M."/>
        </authorList>
    </citation>
    <scope>NUCLEOTIDE SEQUENCE [LARGE SCALE GENOMIC DNA]</scope>
    <source>
        <strain evidence="1 2">HX-2-15</strain>
    </source>
</reference>
<dbReference type="Proteomes" id="UP000310016">
    <property type="component" value="Unassembled WGS sequence"/>
</dbReference>
<evidence type="ECO:0000313" key="2">
    <source>
        <dbReference type="Proteomes" id="UP000310016"/>
    </source>
</evidence>
<keyword evidence="2" id="KW-1185">Reference proteome</keyword>
<name>A0A4U0QN79_9NEIS</name>
<organism evidence="1 2">
    <name type="scientific">Chitiniphilus eburneus</name>
    <dbReference type="NCBI Taxonomy" id="2571148"/>
    <lineage>
        <taxon>Bacteria</taxon>
        <taxon>Pseudomonadati</taxon>
        <taxon>Pseudomonadota</taxon>
        <taxon>Betaproteobacteria</taxon>
        <taxon>Neisseriales</taxon>
        <taxon>Chitinibacteraceae</taxon>
        <taxon>Chitiniphilus</taxon>
    </lineage>
</organism>